<keyword evidence="6 7" id="KW-0961">Cell wall biogenesis/degradation</keyword>
<dbReference type="PANTHER" id="PTHR30518">
    <property type="entry name" value="ENDOLYTIC MUREIN TRANSGLYCOSYLASE"/>
    <property type="match status" value="1"/>
</dbReference>
<name>A0A2T2WX55_9FIRM</name>
<dbReference type="PANTHER" id="PTHR30518:SF2">
    <property type="entry name" value="ENDOLYTIC MUREIN TRANSGLYCOSYLASE"/>
    <property type="match status" value="1"/>
</dbReference>
<dbReference type="EC" id="4.2.2.29" evidence="7"/>
<evidence type="ECO:0000256" key="2">
    <source>
        <dbReference type="ARBA" id="ARBA00022692"/>
    </source>
</evidence>
<dbReference type="HAMAP" id="MF_02065">
    <property type="entry name" value="MltG"/>
    <property type="match status" value="1"/>
</dbReference>
<evidence type="ECO:0000256" key="1">
    <source>
        <dbReference type="ARBA" id="ARBA00022475"/>
    </source>
</evidence>
<evidence type="ECO:0000256" key="3">
    <source>
        <dbReference type="ARBA" id="ARBA00022989"/>
    </source>
</evidence>
<comment type="catalytic activity">
    <reaction evidence="7">
        <text>a peptidoglycan chain = a peptidoglycan chain with N-acetyl-1,6-anhydromuramyl-[peptide] at the reducing end + a peptidoglycan chain with N-acetylglucosamine at the non-reducing end.</text>
        <dbReference type="EC" id="4.2.2.29"/>
    </reaction>
</comment>
<feature type="transmembrane region" description="Helical" evidence="7">
    <location>
        <begin position="17"/>
        <end position="38"/>
    </location>
</feature>
<keyword evidence="1 7" id="KW-1003">Cell membrane</keyword>
<gene>
    <name evidence="7 8" type="primary">mltG</name>
    <name evidence="8" type="ORF">C7B43_13060</name>
</gene>
<dbReference type="CDD" id="cd08010">
    <property type="entry name" value="MltG_like"/>
    <property type="match status" value="1"/>
</dbReference>
<comment type="caution">
    <text evidence="8">The sequence shown here is derived from an EMBL/GenBank/DDBJ whole genome shotgun (WGS) entry which is preliminary data.</text>
</comment>
<accession>A0A2T2WX55</accession>
<comment type="function">
    <text evidence="7">Functions as a peptidoglycan terminase that cleaves nascent peptidoglycan strands endolytically to terminate their elongation.</text>
</comment>
<dbReference type="Proteomes" id="UP000242699">
    <property type="component" value="Unassembled WGS sequence"/>
</dbReference>
<evidence type="ECO:0000256" key="7">
    <source>
        <dbReference type="HAMAP-Rule" id="MF_02065"/>
    </source>
</evidence>
<proteinExistence type="inferred from homology"/>
<comment type="subcellular location">
    <subcellularLocation>
        <location evidence="7">Cell membrane</location>
        <topology evidence="7">Single-pass membrane protein</topology>
    </subcellularLocation>
</comment>
<dbReference type="NCBIfam" id="TIGR00247">
    <property type="entry name" value="endolytic transglycosylase MltG"/>
    <property type="match status" value="1"/>
</dbReference>
<dbReference type="EMBL" id="PXYT01000032">
    <property type="protein sequence ID" value="PSR26819.1"/>
    <property type="molecule type" value="Genomic_DNA"/>
</dbReference>
<keyword evidence="2 7" id="KW-0812">Transmembrane</keyword>
<keyword evidence="5 7" id="KW-0456">Lyase</keyword>
<reference evidence="8 9" key="1">
    <citation type="journal article" date="2014" name="BMC Genomics">
        <title>Comparison of environmental and isolate Sulfobacillus genomes reveals diverse carbon, sulfur, nitrogen, and hydrogen metabolisms.</title>
        <authorList>
            <person name="Justice N.B."/>
            <person name="Norman A."/>
            <person name="Brown C.T."/>
            <person name="Singh A."/>
            <person name="Thomas B.C."/>
            <person name="Banfield J.F."/>
        </authorList>
    </citation>
    <scope>NUCLEOTIDE SEQUENCE [LARGE SCALE GENOMIC DNA]</scope>
    <source>
        <strain evidence="8">AMDSBA1</strain>
    </source>
</reference>
<comment type="similarity">
    <text evidence="7">Belongs to the transglycosylase MltG family.</text>
</comment>
<evidence type="ECO:0000313" key="8">
    <source>
        <dbReference type="EMBL" id="PSR26819.1"/>
    </source>
</evidence>
<dbReference type="Pfam" id="PF02618">
    <property type="entry name" value="YceG"/>
    <property type="match status" value="1"/>
</dbReference>
<evidence type="ECO:0000256" key="4">
    <source>
        <dbReference type="ARBA" id="ARBA00023136"/>
    </source>
</evidence>
<keyword evidence="3 7" id="KW-1133">Transmembrane helix</keyword>
<dbReference type="GO" id="GO:0009252">
    <property type="term" value="P:peptidoglycan biosynthetic process"/>
    <property type="evidence" value="ECO:0007669"/>
    <property type="project" value="UniProtKB-UniRule"/>
</dbReference>
<dbReference type="InterPro" id="IPR003770">
    <property type="entry name" value="MLTG-like"/>
</dbReference>
<evidence type="ECO:0000256" key="6">
    <source>
        <dbReference type="ARBA" id="ARBA00023316"/>
    </source>
</evidence>
<evidence type="ECO:0000313" key="9">
    <source>
        <dbReference type="Proteomes" id="UP000242699"/>
    </source>
</evidence>
<feature type="site" description="Important for catalytic activity" evidence="7">
    <location>
        <position position="229"/>
    </location>
</feature>
<dbReference type="AlphaFoldDB" id="A0A2T2WX55"/>
<keyword evidence="4 7" id="KW-0472">Membrane</keyword>
<evidence type="ECO:0000256" key="5">
    <source>
        <dbReference type="ARBA" id="ARBA00023239"/>
    </source>
</evidence>
<dbReference type="GO" id="GO:0071555">
    <property type="term" value="P:cell wall organization"/>
    <property type="evidence" value="ECO:0007669"/>
    <property type="project" value="UniProtKB-KW"/>
</dbReference>
<organism evidence="8 9">
    <name type="scientific">Sulfobacillus benefaciens</name>
    <dbReference type="NCBI Taxonomy" id="453960"/>
    <lineage>
        <taxon>Bacteria</taxon>
        <taxon>Bacillati</taxon>
        <taxon>Bacillota</taxon>
        <taxon>Clostridia</taxon>
        <taxon>Eubacteriales</taxon>
        <taxon>Clostridiales Family XVII. Incertae Sedis</taxon>
        <taxon>Sulfobacillus</taxon>
    </lineage>
</organism>
<protein>
    <recommendedName>
        <fullName evidence="7">Endolytic murein transglycosylase</fullName>
        <ecNumber evidence="7">4.2.2.29</ecNumber>
    </recommendedName>
    <alternativeName>
        <fullName evidence="7">Peptidoglycan lytic transglycosylase</fullName>
    </alternativeName>
    <alternativeName>
        <fullName evidence="7">Peptidoglycan polymerization terminase</fullName>
    </alternativeName>
</protein>
<dbReference type="Gene3D" id="3.30.1490.480">
    <property type="entry name" value="Endolytic murein transglycosylase"/>
    <property type="match status" value="1"/>
</dbReference>
<dbReference type="GO" id="GO:0008932">
    <property type="term" value="F:lytic endotransglycosylase activity"/>
    <property type="evidence" value="ECO:0007669"/>
    <property type="project" value="UniProtKB-UniRule"/>
</dbReference>
<sequence>MTGRRVKGEPSLRKRRLVWWAGTALSGAVLLLGGWLWLQFQPLNPRTHTSTYVRITPGQSADQIGQLLYSKKLIRSAWAFRLASLIGHQSRMLQSGVYRITPADSPGQILIMMERGEVVTTRVTIPEGFTVQQIVQRLVEHHIGSKKAFASLLAHPLPGMPPASAGVRDPYEGYLFPATYQFPYGTSPQEALLIMWQTFKARAMALYDQSHSSVNMEQWITLASIIQEEDKNPRDAAKISGVFANRLKRGMPLQSDATVRYALGRAVSGPLTLRDLGVHSPYNTYWHKGLPPGPICNPGMLSLKAALSPAKVPYLYFIALPNGRTLFATTYAQQLANIRYANQHF</sequence>
<dbReference type="GO" id="GO:0005886">
    <property type="term" value="C:plasma membrane"/>
    <property type="evidence" value="ECO:0007669"/>
    <property type="project" value="UniProtKB-SubCell"/>
</dbReference>